<feature type="non-terminal residue" evidence="1">
    <location>
        <position position="259"/>
    </location>
</feature>
<keyword evidence="2" id="KW-1185">Reference proteome</keyword>
<dbReference type="AlphaFoldDB" id="F1A162"/>
<organism evidence="1 2">
    <name type="scientific">Dictyostelium purpureum</name>
    <name type="common">Slime mold</name>
    <dbReference type="NCBI Taxonomy" id="5786"/>
    <lineage>
        <taxon>Eukaryota</taxon>
        <taxon>Amoebozoa</taxon>
        <taxon>Evosea</taxon>
        <taxon>Eumycetozoa</taxon>
        <taxon>Dictyostelia</taxon>
        <taxon>Dictyosteliales</taxon>
        <taxon>Dictyosteliaceae</taxon>
        <taxon>Dictyostelium</taxon>
    </lineage>
</organism>
<dbReference type="Proteomes" id="UP000001064">
    <property type="component" value="Unassembled WGS sequence"/>
</dbReference>
<dbReference type="InParanoid" id="F1A162"/>
<dbReference type="OMA" id="VDPFCGH"/>
<dbReference type="VEuPathDB" id="AmoebaDB:DICPUDRAFT_50950"/>
<dbReference type="InterPro" id="IPR029063">
    <property type="entry name" value="SAM-dependent_MTases_sf"/>
</dbReference>
<dbReference type="eggNOG" id="ENOG502SCHN">
    <property type="taxonomic scope" value="Eukaryota"/>
</dbReference>
<evidence type="ECO:0000313" key="2">
    <source>
        <dbReference type="Proteomes" id="UP000001064"/>
    </source>
</evidence>
<gene>
    <name evidence="1" type="ORF">DICPUDRAFT_50950</name>
</gene>
<dbReference type="EMBL" id="GL871362">
    <property type="protein sequence ID" value="EGC30060.1"/>
    <property type="molecule type" value="Genomic_DNA"/>
</dbReference>
<dbReference type="FunCoup" id="F1A162">
    <property type="interactions" value="743"/>
</dbReference>
<dbReference type="SUPFAM" id="SSF53335">
    <property type="entry name" value="S-adenosyl-L-methionine-dependent methyltransferases"/>
    <property type="match status" value="1"/>
</dbReference>
<dbReference type="RefSeq" id="XP_003293406.1">
    <property type="nucleotide sequence ID" value="XM_003293358.1"/>
</dbReference>
<accession>F1A162</accession>
<name>F1A162_DICPU</name>
<evidence type="ECO:0000313" key="1">
    <source>
        <dbReference type="EMBL" id="EGC30060.1"/>
    </source>
</evidence>
<dbReference type="GeneID" id="10511263"/>
<dbReference type="OrthoDB" id="6507044at2759"/>
<dbReference type="Gene3D" id="3.40.50.150">
    <property type="entry name" value="Vaccinia Virus protein VP39"/>
    <property type="match status" value="1"/>
</dbReference>
<proteinExistence type="predicted"/>
<sequence>MDVETLQLNKEKGLIDKFGVYRDVYCMDAVQWLNNNAIDPNTSVITSLPDITEVSGFTLEQYKQWFTNTVQLIASKLSDNNVGIVYQTDIKYHWKHDRSLIEEYIDKGYLAMKGIEAAGCKVVWHKIMAASDLTKMIITKNKSSFTHMICFAKQPTNIKYQDNTPDINTRGDMVWSRAMGLNACEISTSYVRGIGSHTVLDPFCGKGSVLAVANVYGLNGIGIDLSTSKFRNSFNLQLDSETIKKFSSNVWKQSNNYKN</sequence>
<dbReference type="KEGG" id="dpp:DICPUDRAFT_50950"/>
<protein>
    <submittedName>
        <fullName evidence="1">Uncharacterized protein</fullName>
    </submittedName>
</protein>
<reference evidence="2" key="1">
    <citation type="journal article" date="2011" name="Genome Biol.">
        <title>Comparative genomics of the social amoebae Dictyostelium discoideum and Dictyostelium purpureum.</title>
        <authorList>
            <consortium name="US DOE Joint Genome Institute (JGI-PGF)"/>
            <person name="Sucgang R."/>
            <person name="Kuo A."/>
            <person name="Tian X."/>
            <person name="Salerno W."/>
            <person name="Parikh A."/>
            <person name="Feasley C.L."/>
            <person name="Dalin E."/>
            <person name="Tu H."/>
            <person name="Huang E."/>
            <person name="Barry K."/>
            <person name="Lindquist E."/>
            <person name="Shapiro H."/>
            <person name="Bruce D."/>
            <person name="Schmutz J."/>
            <person name="Salamov A."/>
            <person name="Fey P."/>
            <person name="Gaudet P."/>
            <person name="Anjard C."/>
            <person name="Babu M.M."/>
            <person name="Basu S."/>
            <person name="Bushmanova Y."/>
            <person name="van der Wel H."/>
            <person name="Katoh-Kurasawa M."/>
            <person name="Dinh C."/>
            <person name="Coutinho P.M."/>
            <person name="Saito T."/>
            <person name="Elias M."/>
            <person name="Schaap P."/>
            <person name="Kay R.R."/>
            <person name="Henrissat B."/>
            <person name="Eichinger L."/>
            <person name="Rivero F."/>
            <person name="Putnam N.H."/>
            <person name="West C.M."/>
            <person name="Loomis W.F."/>
            <person name="Chisholm R.L."/>
            <person name="Shaulsky G."/>
            <person name="Strassmann J.E."/>
            <person name="Queller D.C."/>
            <person name="Kuspa A."/>
            <person name="Grigoriev I.V."/>
        </authorList>
    </citation>
    <scope>NUCLEOTIDE SEQUENCE [LARGE SCALE GENOMIC DNA]</scope>
    <source>
        <strain evidence="2">QSDP1</strain>
    </source>
</reference>